<evidence type="ECO:0000313" key="3">
    <source>
        <dbReference type="Proteomes" id="UP000765224"/>
    </source>
</evidence>
<name>A0ABS6PBM1_9PSED</name>
<evidence type="ECO:0000259" key="1">
    <source>
        <dbReference type="Pfam" id="PF03756"/>
    </source>
</evidence>
<feature type="domain" description="A-factor biosynthesis hotdog" evidence="1">
    <location>
        <begin position="129"/>
        <end position="234"/>
    </location>
</feature>
<dbReference type="RefSeq" id="WP_217891497.1">
    <property type="nucleotide sequence ID" value="NZ_JAHSTS010000001.1"/>
</dbReference>
<keyword evidence="3" id="KW-1185">Reference proteome</keyword>
<sequence>MNNDTIAPDLLHKGSADDVLICAPKVALPLHLDDATLAAAAHNPLSRRFGAGTDGHAAFGVAPELMKRNRLGAAFAEGGEAQNEWERVRALPYQIVAPQGTLEGDDPEQAVAQLCQAIPAIRRSSSFRFINNADNYFFYRKSHEHVPGTMFIEAARQAVYHHLYHHTGHARGDVTVSVNELNASFFAYAELMYPIELVVDNITPTDAESPKKIFFRVAFYQRQTLFATIDTKATVIDLRLFEKTRNIFIHANDWFTPIHQSKLTCTLSDSEGRKADVLLVGLGKDGCVTTTPEVGFIDAVTLHIGYEGKFEFSGAVRSVGEGKYTSWQFPTLGFNDLQVLSDMIKRGFVHLDEAALGALRQ</sequence>
<gene>
    <name evidence="2" type="ORF">KVG96_07880</name>
</gene>
<accession>A0ABS6PBM1</accession>
<proteinExistence type="predicted"/>
<comment type="caution">
    <text evidence="2">The sequence shown here is derived from an EMBL/GenBank/DDBJ whole genome shotgun (WGS) entry which is preliminary data.</text>
</comment>
<dbReference type="EMBL" id="JAHSTS010000001">
    <property type="protein sequence ID" value="MBV4457859.1"/>
    <property type="molecule type" value="Genomic_DNA"/>
</dbReference>
<dbReference type="Pfam" id="PF03756">
    <property type="entry name" value="AfsA"/>
    <property type="match status" value="1"/>
</dbReference>
<protein>
    <submittedName>
        <fullName evidence="2">A-factor biosynthesis protein</fullName>
    </submittedName>
</protein>
<evidence type="ECO:0000313" key="2">
    <source>
        <dbReference type="EMBL" id="MBV4457859.1"/>
    </source>
</evidence>
<dbReference type="InterPro" id="IPR005509">
    <property type="entry name" value="AfsA_hotdog_dom"/>
</dbReference>
<organism evidence="2 3">
    <name type="scientific">Pseudomonas ekonensis</name>
    <dbReference type="NCBI Taxonomy" id="2842353"/>
    <lineage>
        <taxon>Bacteria</taxon>
        <taxon>Pseudomonadati</taxon>
        <taxon>Pseudomonadota</taxon>
        <taxon>Gammaproteobacteria</taxon>
        <taxon>Pseudomonadales</taxon>
        <taxon>Pseudomonadaceae</taxon>
        <taxon>Pseudomonas</taxon>
    </lineage>
</organism>
<reference evidence="2 3" key="1">
    <citation type="submission" date="2021-06" db="EMBL/GenBank/DDBJ databases">
        <title>Updating the genus Pseudomonas: Description of 43 new species and partition of the Pseudomonas putida group.</title>
        <authorList>
            <person name="Girard L."/>
            <person name="Lood C."/>
            <person name="Vandamme P."/>
            <person name="Rokni-Zadeh H."/>
            <person name="Van Noort V."/>
            <person name="Hofte M."/>
            <person name="Lavigne R."/>
            <person name="De Mot R."/>
        </authorList>
    </citation>
    <scope>NUCLEOTIDE SEQUENCE [LARGE SCALE GENOMIC DNA]</scope>
    <source>
        <strain evidence="2 3">COR58</strain>
    </source>
</reference>
<dbReference type="Proteomes" id="UP000765224">
    <property type="component" value="Unassembled WGS sequence"/>
</dbReference>